<organism evidence="1 2">
    <name type="scientific">Deinococcus roseus</name>
    <dbReference type="NCBI Taxonomy" id="392414"/>
    <lineage>
        <taxon>Bacteria</taxon>
        <taxon>Thermotogati</taxon>
        <taxon>Deinococcota</taxon>
        <taxon>Deinococci</taxon>
        <taxon>Deinococcales</taxon>
        <taxon>Deinococcaceae</taxon>
        <taxon>Deinococcus</taxon>
    </lineage>
</organism>
<accession>A0ABQ2DEH6</accession>
<evidence type="ECO:0000313" key="1">
    <source>
        <dbReference type="EMBL" id="GGJ55187.1"/>
    </source>
</evidence>
<keyword evidence="2" id="KW-1185">Reference proteome</keyword>
<dbReference type="Proteomes" id="UP000632222">
    <property type="component" value="Unassembled WGS sequence"/>
</dbReference>
<gene>
    <name evidence="1" type="ORF">GCM10008938_46650</name>
</gene>
<reference evidence="2" key="1">
    <citation type="journal article" date="2019" name="Int. J. Syst. Evol. Microbiol.">
        <title>The Global Catalogue of Microorganisms (GCM) 10K type strain sequencing project: providing services to taxonomists for standard genome sequencing and annotation.</title>
        <authorList>
            <consortium name="The Broad Institute Genomics Platform"/>
            <consortium name="The Broad Institute Genome Sequencing Center for Infectious Disease"/>
            <person name="Wu L."/>
            <person name="Ma J."/>
        </authorList>
    </citation>
    <scope>NUCLEOTIDE SEQUENCE [LARGE SCALE GENOMIC DNA]</scope>
    <source>
        <strain evidence="2">JCM 14370</strain>
    </source>
</reference>
<name>A0ABQ2DEH6_9DEIO</name>
<evidence type="ECO:0000313" key="2">
    <source>
        <dbReference type="Proteomes" id="UP000632222"/>
    </source>
</evidence>
<sequence>METKKLNGLYGKGETQGFSDQKWEYEAGTTVRTGLRENCKKMQGKCLRKGNLE</sequence>
<proteinExistence type="predicted"/>
<protein>
    <submittedName>
        <fullName evidence="1">Uncharacterized protein</fullName>
    </submittedName>
</protein>
<dbReference type="EMBL" id="BMOD01000032">
    <property type="protein sequence ID" value="GGJ55187.1"/>
    <property type="molecule type" value="Genomic_DNA"/>
</dbReference>
<comment type="caution">
    <text evidence="1">The sequence shown here is derived from an EMBL/GenBank/DDBJ whole genome shotgun (WGS) entry which is preliminary data.</text>
</comment>